<gene>
    <name evidence="6" type="ORF">M0813_29333</name>
</gene>
<evidence type="ECO:0000259" key="5">
    <source>
        <dbReference type="Pfam" id="PF25778"/>
    </source>
</evidence>
<sequence length="912" mass="100550">MKSRLLCFGVLFFFLFQTLNCFSKVEEFPFHQQSHGNPNFNTQTKTRSIGSPKADLKPHSFFVQNTGFVSDEITFLGYTPLSRFSFLKDSIQIDLPNSHQINFSLGKQTNLQPKCSQKSSKSVFNRFKKDSQTMGQTSCSEVEMKSVLAGVDWLFTSSQDKIKSSFTIKRASLMSSIKIKIETQLQIEINKNGELEFRDPQTNDLLFLETSPVIFQDGKEYPAEFVLGTDNLLMFQMNDEDCNINKESPLTIDPTFVTYLGKDDYFSEAYQIASMGDSVLLLGRCFDLNYLYNSSIGSHEGINIFVTKLSGDGKNVEWSTIIGSNKTDQPKSFTFDSENNIVIVGSTIGIASFPTVKAIESECSEHVFSSGFILKLNSQGTNLEFSSLICPTDYSNLDVSTIIYNKEETDIDQYYIGGTTNGGSNNEVPTGGYDFLLSNIEYSNNNLKTNRFLLIGGTEDESVNPVLSDTDSDQMILLGSTISKDFPIVGSAYQKTNPSEGESTSCIVLAINKTNFQINWSTYLGGSKEDHCYSITNTQDLSSNIWVAGETRSPDFPLVGEFNDFNNFSQSGFFFNMKSDGSDLLYSSFLNNNLDQAINSALSIKINKTNNFFDADGLIYICGHGILGSNEMVSLNFTAENDWSWLIVFDTNSQQITATAAMSTDIPGGQPERGYLCSFDFEQDGTLLFAGTSSKIITTPSSLKSTTTARNAFAMKVQSCYYGSAGYNWQECERCMAGTFNPNVGAYHCTACPKGTMGTRSGSFSEDVCTPCQPGYYNSQYASTGCSACKSGQFSNQNSSTSCKNCQAGEFSDGAATSCQLCPKGYYSNEKANNCTYCEEDYYNNKEGASSCTKCGSFSNVNDKHTLCEKSSGKIALAVTIPLVVIIIIIVAIVLILIKKKKKINGYSKFTN</sequence>
<feature type="domain" description="Tyrosine-protein kinase ephrin type A/B receptor-like" evidence="4">
    <location>
        <begin position="825"/>
        <end position="859"/>
    </location>
</feature>
<feature type="transmembrane region" description="Helical" evidence="2">
    <location>
        <begin position="875"/>
        <end position="898"/>
    </location>
</feature>
<evidence type="ECO:0000256" key="2">
    <source>
        <dbReference type="SAM" id="Phobius"/>
    </source>
</evidence>
<feature type="compositionally biased region" description="Polar residues" evidence="1">
    <location>
        <begin position="32"/>
        <end position="49"/>
    </location>
</feature>
<feature type="signal peptide" evidence="3">
    <location>
        <begin position="1"/>
        <end position="21"/>
    </location>
</feature>
<feature type="region of interest" description="Disordered" evidence="1">
    <location>
        <begin position="32"/>
        <end position="51"/>
    </location>
</feature>
<dbReference type="EMBL" id="JAOAOG010000269">
    <property type="protein sequence ID" value="KAJ6234740.1"/>
    <property type="molecule type" value="Genomic_DNA"/>
</dbReference>
<dbReference type="InterPro" id="IPR057708">
    <property type="entry name" value="DUF7948"/>
</dbReference>
<evidence type="ECO:0000256" key="1">
    <source>
        <dbReference type="SAM" id="MobiDB-lite"/>
    </source>
</evidence>
<reference evidence="6" key="1">
    <citation type="submission" date="2022-08" db="EMBL/GenBank/DDBJ databases">
        <title>Novel sulfate-reducing endosymbionts in the free-living metamonad Anaeramoeba.</title>
        <authorList>
            <person name="Jerlstrom-Hultqvist J."/>
            <person name="Cepicka I."/>
            <person name="Gallot-Lavallee L."/>
            <person name="Salas-Leiva D."/>
            <person name="Curtis B.A."/>
            <person name="Zahonova K."/>
            <person name="Pipaliya S."/>
            <person name="Dacks J."/>
            <person name="Roger A.J."/>
        </authorList>
    </citation>
    <scope>NUCLEOTIDE SEQUENCE</scope>
    <source>
        <strain evidence="6">Schooner1</strain>
    </source>
</reference>
<keyword evidence="2" id="KW-0812">Transmembrane</keyword>
<feature type="domain" description="DUF7948" evidence="5">
    <location>
        <begin position="102"/>
        <end position="255"/>
    </location>
</feature>
<comment type="caution">
    <text evidence="6">The sequence shown here is derived from an EMBL/GenBank/DDBJ whole genome shotgun (WGS) entry which is preliminary data.</text>
</comment>
<dbReference type="SMART" id="SM01411">
    <property type="entry name" value="Ephrin_rec_like"/>
    <property type="match status" value="3"/>
</dbReference>
<keyword evidence="2" id="KW-1133">Transmembrane helix</keyword>
<dbReference type="InterPro" id="IPR052918">
    <property type="entry name" value="Motility_Chemotaxis_Reg"/>
</dbReference>
<feature type="domain" description="Tyrosine-protein kinase ephrin type A/B receptor-like" evidence="4">
    <location>
        <begin position="730"/>
        <end position="769"/>
    </location>
</feature>
<accession>A0ABQ8XRH9</accession>
<evidence type="ECO:0000259" key="4">
    <source>
        <dbReference type="Pfam" id="PF07699"/>
    </source>
</evidence>
<dbReference type="Pfam" id="PF06739">
    <property type="entry name" value="SBBP"/>
    <property type="match status" value="1"/>
</dbReference>
<proteinExistence type="predicted"/>
<protein>
    <submittedName>
        <fullName evidence="6">Cell surface glycoprotein (S-layer protein)-like protein</fullName>
    </submittedName>
</protein>
<dbReference type="Pfam" id="PF25778">
    <property type="entry name" value="DUF7948"/>
    <property type="match status" value="1"/>
</dbReference>
<keyword evidence="2" id="KW-0472">Membrane</keyword>
<dbReference type="PANTHER" id="PTHR35580:SF1">
    <property type="entry name" value="PHYTASE-LIKE DOMAIN-CONTAINING PROTEIN"/>
    <property type="match status" value="1"/>
</dbReference>
<evidence type="ECO:0000256" key="3">
    <source>
        <dbReference type="SAM" id="SignalP"/>
    </source>
</evidence>
<name>A0ABQ8XRH9_9EUKA</name>
<dbReference type="InterPro" id="IPR009030">
    <property type="entry name" value="Growth_fac_rcpt_cys_sf"/>
</dbReference>
<dbReference type="Gene3D" id="2.10.50.10">
    <property type="entry name" value="Tumor Necrosis Factor Receptor, subunit A, domain 2"/>
    <property type="match status" value="2"/>
</dbReference>
<dbReference type="InterPro" id="IPR010620">
    <property type="entry name" value="SBBP_repeat"/>
</dbReference>
<dbReference type="InterPro" id="IPR011641">
    <property type="entry name" value="Tyr-kin_ephrin_A/B_rcpt-like"/>
</dbReference>
<dbReference type="PANTHER" id="PTHR35580">
    <property type="entry name" value="CELL SURFACE GLYCOPROTEIN (S-LAYER PROTEIN)-LIKE PROTEIN"/>
    <property type="match status" value="1"/>
</dbReference>
<evidence type="ECO:0000313" key="7">
    <source>
        <dbReference type="Proteomes" id="UP001150062"/>
    </source>
</evidence>
<keyword evidence="3" id="KW-0732">Signal</keyword>
<dbReference type="SUPFAM" id="SSF57184">
    <property type="entry name" value="Growth factor receptor domain"/>
    <property type="match status" value="1"/>
</dbReference>
<feature type="chain" id="PRO_5045199727" evidence="3">
    <location>
        <begin position="22"/>
        <end position="912"/>
    </location>
</feature>
<keyword evidence="7" id="KW-1185">Reference proteome</keyword>
<dbReference type="Pfam" id="PF07699">
    <property type="entry name" value="Ephrin_rec_like"/>
    <property type="match status" value="2"/>
</dbReference>
<dbReference type="Proteomes" id="UP001150062">
    <property type="component" value="Unassembled WGS sequence"/>
</dbReference>
<organism evidence="6 7">
    <name type="scientific">Anaeramoeba flamelloides</name>
    <dbReference type="NCBI Taxonomy" id="1746091"/>
    <lineage>
        <taxon>Eukaryota</taxon>
        <taxon>Metamonada</taxon>
        <taxon>Anaeramoebidae</taxon>
        <taxon>Anaeramoeba</taxon>
    </lineage>
</organism>
<evidence type="ECO:0000313" key="6">
    <source>
        <dbReference type="EMBL" id="KAJ6234740.1"/>
    </source>
</evidence>